<gene>
    <name evidence="1" type="ORF">ACJRO7_014491</name>
</gene>
<dbReference type="PANTHER" id="PTHR31170">
    <property type="entry name" value="BNAC04G53230D PROTEIN"/>
    <property type="match status" value="1"/>
</dbReference>
<proteinExistence type="predicted"/>
<evidence type="ECO:0000313" key="2">
    <source>
        <dbReference type="Proteomes" id="UP001634007"/>
    </source>
</evidence>
<name>A0ABD3L1B8_EUCGL</name>
<sequence>MPMEDHKLFYLHIFLQRDQNYHLEDYIQRVKSWEDDACNCYDKQIGLDSDQFAEMILLDGIFGIQLLLMYWDRQRRLPKDQIFGKPWMLPDNCRDMALLENQIPFFVVQRLFEMAFGTHQQHMPELLELVCQSFEPVMRKDKLSEPVMESEVKHFVHVISLSFLPSVRKLPNESHKEMKSTPSATELVAAGVKLRRRESECLFDIKFENEVLNIPYLIKYMVFMDYLVGTPGDAKLLIDKKTIENCLGNKEATVHLINSLGKGANLSKKYYYFNSLNHKLIAHYEKSYNKWKATFRRDYCSSPWVVISVGRYAEDPPDYDGYIFQIVIDYFVSI</sequence>
<evidence type="ECO:0000313" key="1">
    <source>
        <dbReference type="EMBL" id="KAL3745392.1"/>
    </source>
</evidence>
<dbReference type="Proteomes" id="UP001634007">
    <property type="component" value="Unassembled WGS sequence"/>
</dbReference>
<keyword evidence="2" id="KW-1185">Reference proteome</keyword>
<protein>
    <submittedName>
        <fullName evidence="1">Uncharacterized protein</fullName>
    </submittedName>
</protein>
<reference evidence="1 2" key="1">
    <citation type="submission" date="2024-11" db="EMBL/GenBank/DDBJ databases">
        <title>Chromosome-level genome assembly of Eucalyptus globulus Labill. provides insights into its genome evolution.</title>
        <authorList>
            <person name="Li X."/>
        </authorList>
    </citation>
    <scope>NUCLEOTIDE SEQUENCE [LARGE SCALE GENOMIC DNA]</scope>
    <source>
        <strain evidence="1">CL2024</strain>
        <tissue evidence="1">Fresh tender leaves</tissue>
    </source>
</reference>
<dbReference type="EMBL" id="JBJKBG010000003">
    <property type="protein sequence ID" value="KAL3745392.1"/>
    <property type="molecule type" value="Genomic_DNA"/>
</dbReference>
<dbReference type="Pfam" id="PF03140">
    <property type="entry name" value="DUF247"/>
    <property type="match status" value="2"/>
</dbReference>
<dbReference type="InterPro" id="IPR004158">
    <property type="entry name" value="DUF247_pln"/>
</dbReference>
<accession>A0ABD3L1B8</accession>
<organism evidence="1 2">
    <name type="scientific">Eucalyptus globulus</name>
    <name type="common">Tasmanian blue gum</name>
    <dbReference type="NCBI Taxonomy" id="34317"/>
    <lineage>
        <taxon>Eukaryota</taxon>
        <taxon>Viridiplantae</taxon>
        <taxon>Streptophyta</taxon>
        <taxon>Embryophyta</taxon>
        <taxon>Tracheophyta</taxon>
        <taxon>Spermatophyta</taxon>
        <taxon>Magnoliopsida</taxon>
        <taxon>eudicotyledons</taxon>
        <taxon>Gunneridae</taxon>
        <taxon>Pentapetalae</taxon>
        <taxon>rosids</taxon>
        <taxon>malvids</taxon>
        <taxon>Myrtales</taxon>
        <taxon>Myrtaceae</taxon>
        <taxon>Myrtoideae</taxon>
        <taxon>Eucalypteae</taxon>
        <taxon>Eucalyptus</taxon>
    </lineage>
</organism>
<dbReference type="PANTHER" id="PTHR31170:SF25">
    <property type="entry name" value="BNAA09G04570D PROTEIN"/>
    <property type="match status" value="1"/>
</dbReference>
<comment type="caution">
    <text evidence="1">The sequence shown here is derived from an EMBL/GenBank/DDBJ whole genome shotgun (WGS) entry which is preliminary data.</text>
</comment>
<dbReference type="AlphaFoldDB" id="A0ABD3L1B8"/>